<dbReference type="PANTHER" id="PTHR33777">
    <property type="entry name" value="UPF0045 PROTEIN ECM15"/>
    <property type="match status" value="1"/>
</dbReference>
<evidence type="ECO:0000313" key="3">
    <source>
        <dbReference type="EMBL" id="HEC68488.1"/>
    </source>
</evidence>
<dbReference type="SUPFAM" id="SSF89957">
    <property type="entry name" value="MTH1187/YkoF-like"/>
    <property type="match status" value="1"/>
</dbReference>
<proteinExistence type="inferred from homology"/>
<reference evidence="3" key="1">
    <citation type="journal article" date="2020" name="mSystems">
        <title>Genome- and Community-Level Interaction Insights into Carbon Utilization and Element Cycling Functions of Hydrothermarchaeota in Hydrothermal Sediment.</title>
        <authorList>
            <person name="Zhou Z."/>
            <person name="Liu Y."/>
            <person name="Xu W."/>
            <person name="Pan J."/>
            <person name="Luo Z.H."/>
            <person name="Li M."/>
        </authorList>
    </citation>
    <scope>NUCLEOTIDE SEQUENCE [LARGE SCALE GENOMIC DNA]</scope>
    <source>
        <strain evidence="3">HyVt-389</strain>
    </source>
</reference>
<dbReference type="InterPro" id="IPR051614">
    <property type="entry name" value="UPF0045_domain"/>
</dbReference>
<dbReference type="Pfam" id="PF01910">
    <property type="entry name" value="Thiamine_BP"/>
    <property type="match status" value="1"/>
</dbReference>
<evidence type="ECO:0000256" key="1">
    <source>
        <dbReference type="ARBA" id="ARBA00010272"/>
    </source>
</evidence>
<dbReference type="EMBL" id="DRIH01000243">
    <property type="protein sequence ID" value="HEC68488.1"/>
    <property type="molecule type" value="Genomic_DNA"/>
</dbReference>
<accession>A0A7C1VM14</accession>
<comment type="caution">
    <text evidence="3">The sequence shown here is derived from an EMBL/GenBank/DDBJ whole genome shotgun (WGS) entry which is preliminary data.</text>
</comment>
<dbReference type="Gene3D" id="3.30.70.930">
    <property type="match status" value="1"/>
</dbReference>
<dbReference type="Proteomes" id="UP000885738">
    <property type="component" value="Unassembled WGS sequence"/>
</dbReference>
<dbReference type="NCBIfam" id="TIGR00106">
    <property type="entry name" value="MTH1187 family thiamine-binding protein"/>
    <property type="match status" value="1"/>
</dbReference>
<sequence>MALVEISIIPLGTSTPSVSEHIAMSLKPLHKAGLKYTITPMGTVIEGDLDTIMDTVRQMHEACFKKDVQRVVTTIKIDDRRDKPATIENKVQSVKEKL</sequence>
<protein>
    <submittedName>
        <fullName evidence="3">MTH1187 family thiamine-binding protein</fullName>
    </submittedName>
</protein>
<comment type="similarity">
    <text evidence="1">Belongs to the UPF0045 family.</text>
</comment>
<gene>
    <name evidence="3" type="ORF">ENI35_06775</name>
</gene>
<dbReference type="InterPro" id="IPR002767">
    <property type="entry name" value="Thiamine_BP"/>
</dbReference>
<dbReference type="InterPro" id="IPR029756">
    <property type="entry name" value="MTH1187/YkoF-like"/>
</dbReference>
<evidence type="ECO:0000259" key="2">
    <source>
        <dbReference type="Pfam" id="PF01910"/>
    </source>
</evidence>
<dbReference type="AlphaFoldDB" id="A0A7C1VM14"/>
<dbReference type="PANTHER" id="PTHR33777:SF1">
    <property type="entry name" value="UPF0045 PROTEIN ECM15"/>
    <property type="match status" value="1"/>
</dbReference>
<feature type="domain" description="Thiamine-binding protein" evidence="2">
    <location>
        <begin position="4"/>
        <end position="95"/>
    </location>
</feature>
<dbReference type="GO" id="GO:0005829">
    <property type="term" value="C:cytosol"/>
    <property type="evidence" value="ECO:0007669"/>
    <property type="project" value="TreeGrafter"/>
</dbReference>
<name>A0A7C1VM14_DESA2</name>
<organism evidence="3">
    <name type="scientific">Desulfofervidus auxilii</name>
    <dbReference type="NCBI Taxonomy" id="1621989"/>
    <lineage>
        <taxon>Bacteria</taxon>
        <taxon>Pseudomonadati</taxon>
        <taxon>Thermodesulfobacteriota</taxon>
        <taxon>Candidatus Desulfofervidia</taxon>
        <taxon>Candidatus Desulfofervidales</taxon>
        <taxon>Candidatus Desulfofervidaceae</taxon>
        <taxon>Candidatus Desulfofervidus</taxon>
    </lineage>
</organism>